<dbReference type="EMBL" id="BPVZ01000097">
    <property type="protein sequence ID" value="GKV32744.1"/>
    <property type="molecule type" value="Genomic_DNA"/>
</dbReference>
<evidence type="ECO:0000313" key="2">
    <source>
        <dbReference type="EMBL" id="GKV32744.1"/>
    </source>
</evidence>
<keyword evidence="3" id="KW-1185">Reference proteome</keyword>
<dbReference type="Pfam" id="PF12937">
    <property type="entry name" value="F-box-like"/>
    <property type="match status" value="1"/>
</dbReference>
<sequence length="269" mass="30849">MGTSPRRQRMDTKMLDCRALPADCLTAIISLTSPPDACRLSLVSHFFNSVASSDEVWVKFLPSDYQNLFPASRSASSLKDLYINLCDHPVLIEDGKKSFSLHKRSGKKCYMLGARDLGIIWGGTPQYWIWNYLQDSRFPESAELLEVCWFNINGWINTCKLSSMTHYKAYLVYKLAARVDGFRNKPIEATVRLRGTEGLRRTVFLHAEGEDVQNDYQYPIERGDGWLELELGEFFNEGGEDSILEIRIFHFDGSWKRGVFIEGIEIRPN</sequence>
<dbReference type="InterPro" id="IPR001810">
    <property type="entry name" value="F-box_dom"/>
</dbReference>
<gene>
    <name evidence="2" type="ORF">SLEP1_g41329</name>
</gene>
<organism evidence="2 3">
    <name type="scientific">Rubroshorea leprosula</name>
    <dbReference type="NCBI Taxonomy" id="152421"/>
    <lineage>
        <taxon>Eukaryota</taxon>
        <taxon>Viridiplantae</taxon>
        <taxon>Streptophyta</taxon>
        <taxon>Embryophyta</taxon>
        <taxon>Tracheophyta</taxon>
        <taxon>Spermatophyta</taxon>
        <taxon>Magnoliopsida</taxon>
        <taxon>eudicotyledons</taxon>
        <taxon>Gunneridae</taxon>
        <taxon>Pentapetalae</taxon>
        <taxon>rosids</taxon>
        <taxon>malvids</taxon>
        <taxon>Malvales</taxon>
        <taxon>Dipterocarpaceae</taxon>
        <taxon>Rubroshorea</taxon>
    </lineage>
</organism>
<dbReference type="Gene3D" id="1.20.1280.50">
    <property type="match status" value="1"/>
</dbReference>
<comment type="caution">
    <text evidence="2">The sequence shown here is derived from an EMBL/GenBank/DDBJ whole genome shotgun (WGS) entry which is preliminary data.</text>
</comment>
<dbReference type="InterPro" id="IPR036047">
    <property type="entry name" value="F-box-like_dom_sf"/>
</dbReference>
<dbReference type="PANTHER" id="PTHR32278">
    <property type="entry name" value="F-BOX DOMAIN-CONTAINING PROTEIN"/>
    <property type="match status" value="1"/>
</dbReference>
<dbReference type="Proteomes" id="UP001054252">
    <property type="component" value="Unassembled WGS sequence"/>
</dbReference>
<reference evidence="2 3" key="1">
    <citation type="journal article" date="2021" name="Commun. Biol.">
        <title>The genome of Shorea leprosula (Dipterocarpaceae) highlights the ecological relevance of drought in aseasonal tropical rainforests.</title>
        <authorList>
            <person name="Ng K.K.S."/>
            <person name="Kobayashi M.J."/>
            <person name="Fawcett J.A."/>
            <person name="Hatakeyama M."/>
            <person name="Paape T."/>
            <person name="Ng C.H."/>
            <person name="Ang C.C."/>
            <person name="Tnah L.H."/>
            <person name="Lee C.T."/>
            <person name="Nishiyama T."/>
            <person name="Sese J."/>
            <person name="O'Brien M.J."/>
            <person name="Copetti D."/>
            <person name="Mohd Noor M.I."/>
            <person name="Ong R.C."/>
            <person name="Putra M."/>
            <person name="Sireger I.Z."/>
            <person name="Indrioko S."/>
            <person name="Kosugi Y."/>
            <person name="Izuno A."/>
            <person name="Isagi Y."/>
            <person name="Lee S.L."/>
            <person name="Shimizu K.K."/>
        </authorList>
    </citation>
    <scope>NUCLEOTIDE SEQUENCE [LARGE SCALE GENOMIC DNA]</scope>
    <source>
        <strain evidence="2">214</strain>
    </source>
</reference>
<dbReference type="SUPFAM" id="SSF81383">
    <property type="entry name" value="F-box domain"/>
    <property type="match status" value="1"/>
</dbReference>
<proteinExistence type="predicted"/>
<dbReference type="InterPro" id="IPR025886">
    <property type="entry name" value="PP2-like"/>
</dbReference>
<feature type="domain" description="F-box" evidence="1">
    <location>
        <begin position="14"/>
        <end position="60"/>
    </location>
</feature>
<dbReference type="AlphaFoldDB" id="A0AAV5L6P2"/>
<dbReference type="Pfam" id="PF14299">
    <property type="entry name" value="PP2"/>
    <property type="match status" value="1"/>
</dbReference>
<dbReference type="PROSITE" id="PS50181">
    <property type="entry name" value="FBOX"/>
    <property type="match status" value="1"/>
</dbReference>
<protein>
    <recommendedName>
        <fullName evidence="1">F-box domain-containing protein</fullName>
    </recommendedName>
</protein>
<dbReference type="CDD" id="cd22162">
    <property type="entry name" value="F-box_AtSKIP3-like"/>
    <property type="match status" value="1"/>
</dbReference>
<name>A0AAV5L6P2_9ROSI</name>
<evidence type="ECO:0000259" key="1">
    <source>
        <dbReference type="PROSITE" id="PS50181"/>
    </source>
</evidence>
<evidence type="ECO:0000313" key="3">
    <source>
        <dbReference type="Proteomes" id="UP001054252"/>
    </source>
</evidence>
<dbReference type="PANTHER" id="PTHR32278:SF111">
    <property type="entry name" value="F-BOX PROTEIN PP2-B12-RELATED"/>
    <property type="match status" value="1"/>
</dbReference>
<accession>A0AAV5L6P2</accession>
<dbReference type="SMART" id="SM00256">
    <property type="entry name" value="FBOX"/>
    <property type="match status" value="1"/>
</dbReference>